<dbReference type="SUPFAM" id="SSF52172">
    <property type="entry name" value="CheY-like"/>
    <property type="match status" value="1"/>
</dbReference>
<dbReference type="Pfam" id="PF03861">
    <property type="entry name" value="ANTAR"/>
    <property type="match status" value="1"/>
</dbReference>
<comment type="caution">
    <text evidence="6">The sequence shown here is derived from an EMBL/GenBank/DDBJ whole genome shotgun (WGS) entry which is preliminary data.</text>
</comment>
<evidence type="ECO:0000313" key="7">
    <source>
        <dbReference type="Proteomes" id="UP000679690"/>
    </source>
</evidence>
<accession>A0ABS3UMZ5</accession>
<reference evidence="6 7" key="1">
    <citation type="submission" date="2021-03" db="EMBL/GenBank/DDBJ databases">
        <title>Actinoplanes flavus sp. nov., a novel actinomycete isolated from Coconut Palm rhizosphere soil.</title>
        <authorList>
            <person name="Luo X."/>
        </authorList>
    </citation>
    <scope>NUCLEOTIDE SEQUENCE [LARGE SCALE GENOMIC DNA]</scope>
    <source>
        <strain evidence="6 7">NEAU-H7</strain>
    </source>
</reference>
<dbReference type="RefSeq" id="WP_208469351.1">
    <property type="nucleotide sequence ID" value="NZ_JAGFNS010000014.1"/>
</dbReference>
<evidence type="ECO:0000259" key="5">
    <source>
        <dbReference type="PROSITE" id="PS50921"/>
    </source>
</evidence>
<dbReference type="SMART" id="SM01012">
    <property type="entry name" value="ANTAR"/>
    <property type="match status" value="1"/>
</dbReference>
<feature type="domain" description="ANTAR" evidence="5">
    <location>
        <begin position="158"/>
        <end position="219"/>
    </location>
</feature>
<protein>
    <submittedName>
        <fullName evidence="6">GAF and ANTAR domain-containing protein</fullName>
    </submittedName>
</protein>
<dbReference type="Gene3D" id="1.10.10.10">
    <property type="entry name" value="Winged helix-like DNA-binding domain superfamily/Winged helix DNA-binding domain"/>
    <property type="match status" value="1"/>
</dbReference>
<evidence type="ECO:0000256" key="4">
    <source>
        <dbReference type="ARBA" id="ARBA00023163"/>
    </source>
</evidence>
<dbReference type="Gene3D" id="3.30.450.40">
    <property type="match status" value="1"/>
</dbReference>
<keyword evidence="2" id="KW-0418">Kinase</keyword>
<keyword evidence="7" id="KW-1185">Reference proteome</keyword>
<organism evidence="6 7">
    <name type="scientific">Actinoplanes flavus</name>
    <dbReference type="NCBI Taxonomy" id="2820290"/>
    <lineage>
        <taxon>Bacteria</taxon>
        <taxon>Bacillati</taxon>
        <taxon>Actinomycetota</taxon>
        <taxon>Actinomycetes</taxon>
        <taxon>Micromonosporales</taxon>
        <taxon>Micromonosporaceae</taxon>
        <taxon>Actinoplanes</taxon>
    </lineage>
</organism>
<dbReference type="InterPro" id="IPR003018">
    <property type="entry name" value="GAF"/>
</dbReference>
<keyword evidence="3" id="KW-0805">Transcription regulation</keyword>
<dbReference type="InterPro" id="IPR029016">
    <property type="entry name" value="GAF-like_dom_sf"/>
</dbReference>
<dbReference type="InterPro" id="IPR005561">
    <property type="entry name" value="ANTAR"/>
</dbReference>
<evidence type="ECO:0000256" key="2">
    <source>
        <dbReference type="ARBA" id="ARBA00022777"/>
    </source>
</evidence>
<sequence length="234" mass="25421">MTEDDIAVALTEVARSLQNERDEQGTLRAITAAAVDTVPGTEYAGLMVVDHGRVDTRAATDDVVREIDQAQFDTGEGPCLTALFDETTVRLTDMVDEHRWPNFAGRAVVLGIRSMLSFQLYVEDGTLGALNLYAGDRDAFDDDAEHVGLLFAAHAAVALSGARQQEQCGRTIQIRDLIGQAKGILMERYHLDAELAFGLLIQVSQRTGTRMIDVAAHLARTGELRPVGPDAEGR</sequence>
<evidence type="ECO:0000313" key="6">
    <source>
        <dbReference type="EMBL" id="MBO3740159.1"/>
    </source>
</evidence>
<keyword evidence="1" id="KW-0808">Transferase</keyword>
<dbReference type="InterPro" id="IPR012074">
    <property type="entry name" value="GAF_ANTAR"/>
</dbReference>
<dbReference type="EMBL" id="JAGFNS010000014">
    <property type="protein sequence ID" value="MBO3740159.1"/>
    <property type="molecule type" value="Genomic_DNA"/>
</dbReference>
<dbReference type="InterPro" id="IPR036388">
    <property type="entry name" value="WH-like_DNA-bd_sf"/>
</dbReference>
<evidence type="ECO:0000256" key="1">
    <source>
        <dbReference type="ARBA" id="ARBA00022679"/>
    </source>
</evidence>
<dbReference type="InterPro" id="IPR011006">
    <property type="entry name" value="CheY-like_superfamily"/>
</dbReference>
<evidence type="ECO:0000256" key="3">
    <source>
        <dbReference type="ARBA" id="ARBA00023015"/>
    </source>
</evidence>
<dbReference type="SUPFAM" id="SSF55781">
    <property type="entry name" value="GAF domain-like"/>
    <property type="match status" value="1"/>
</dbReference>
<keyword evidence="4" id="KW-0804">Transcription</keyword>
<proteinExistence type="predicted"/>
<gene>
    <name evidence="6" type="ORF">J5X75_21890</name>
</gene>
<name>A0ABS3UMZ5_9ACTN</name>
<dbReference type="Pfam" id="PF13185">
    <property type="entry name" value="GAF_2"/>
    <property type="match status" value="1"/>
</dbReference>
<dbReference type="PROSITE" id="PS50921">
    <property type="entry name" value="ANTAR"/>
    <property type="match status" value="1"/>
</dbReference>
<dbReference type="Proteomes" id="UP000679690">
    <property type="component" value="Unassembled WGS sequence"/>
</dbReference>
<dbReference type="PIRSF" id="PIRSF036625">
    <property type="entry name" value="GAF_ANTAR"/>
    <property type="match status" value="1"/>
</dbReference>